<dbReference type="EMBL" id="JAWCUA010000007">
    <property type="protein sequence ID" value="MDU0112931.1"/>
    <property type="molecule type" value="Genomic_DNA"/>
</dbReference>
<proteinExistence type="predicted"/>
<sequence length="152" mass="18066">MIKPFKKYVPNLQKMQGICTRNYALLLRLLPVEYDQNACWDIKCDNHLEFRLKIIERSRYTETISLVQLGAHLPQFMVTELEIRVYHDAQMAEVISFQKQKRLRQNYPYPNAKLHQKDEKFQVNSLLKDWLNLVMKKQNELSNNDALISPSV</sequence>
<protein>
    <submittedName>
        <fullName evidence="1">DUF1249 domain-containing protein</fullName>
    </submittedName>
</protein>
<comment type="caution">
    <text evidence="1">The sequence shown here is derived from an EMBL/GenBank/DDBJ whole genome shotgun (WGS) entry which is preliminary data.</text>
</comment>
<gene>
    <name evidence="1" type="ORF">RT723_07970</name>
</gene>
<accession>A0ABU3QZS2</accession>
<keyword evidence="2" id="KW-1185">Reference proteome</keyword>
<evidence type="ECO:0000313" key="1">
    <source>
        <dbReference type="EMBL" id="MDU0112931.1"/>
    </source>
</evidence>
<organism evidence="1 2">
    <name type="scientific">Psychrosphaera aquimarina</name>
    <dbReference type="NCBI Taxonomy" id="2044854"/>
    <lineage>
        <taxon>Bacteria</taxon>
        <taxon>Pseudomonadati</taxon>
        <taxon>Pseudomonadota</taxon>
        <taxon>Gammaproteobacteria</taxon>
        <taxon>Alteromonadales</taxon>
        <taxon>Pseudoalteromonadaceae</taxon>
        <taxon>Psychrosphaera</taxon>
    </lineage>
</organism>
<evidence type="ECO:0000313" key="2">
    <source>
        <dbReference type="Proteomes" id="UP001257914"/>
    </source>
</evidence>
<name>A0ABU3QZS2_9GAMM</name>
<dbReference type="PANTHER" id="PTHR38774:SF1">
    <property type="entry name" value="CYTOPLASMIC PROTEIN"/>
    <property type="match status" value="1"/>
</dbReference>
<dbReference type="Pfam" id="PF06853">
    <property type="entry name" value="DUF1249"/>
    <property type="match status" value="1"/>
</dbReference>
<dbReference type="InterPro" id="IPR009659">
    <property type="entry name" value="DUF1249"/>
</dbReference>
<dbReference type="PANTHER" id="PTHR38774">
    <property type="entry name" value="CYTOPLASMIC PROTEIN-RELATED"/>
    <property type="match status" value="1"/>
</dbReference>
<reference evidence="1 2" key="1">
    <citation type="submission" date="2023-10" db="EMBL/GenBank/DDBJ databases">
        <title>Psychrosphaera aquimaarina strain SW33 isolated from seawater.</title>
        <authorList>
            <person name="Bayburt H."/>
            <person name="Kim J.M."/>
            <person name="Choi B.J."/>
            <person name="Jeon C.O."/>
        </authorList>
    </citation>
    <scope>NUCLEOTIDE SEQUENCE [LARGE SCALE GENOMIC DNA]</scope>
    <source>
        <strain evidence="1 2">KCTC 52743</strain>
    </source>
</reference>
<dbReference type="Proteomes" id="UP001257914">
    <property type="component" value="Unassembled WGS sequence"/>
</dbReference>
<dbReference type="RefSeq" id="WP_216054129.1">
    <property type="nucleotide sequence ID" value="NZ_JAWCUA010000007.1"/>
</dbReference>